<accession>A0ACB8QBQ3</accession>
<sequence>PKPKSGIRISTLFWILIILGSGSTAYGLYEIYQLFTTFPPELRADLRAGLKAKHDTNYRLSAKHFQKRAPAYDAALALDIDKFGTNPYLKISGIAVALGEVLEKAQLAPAAFDAYKRAYELLRDHRVVLSGPERLRGVAIAHKLGDLADAFSLGDAEEESWRVTAVEDALRVARATDKHAPKPNGVQGASSEDENARVVLAELELPRWLTTADIGAPIEALGEFYARTGRVDYALPLYLQAISLLIPPEDSGKKGTLEDVCRGAQMMNNLSELILRGKLTPEKIHQAEAWARKALEVIDKTKAGASYLSGVSMCEQATAVTLFNLATIREMDKDTNSAKELFQAAFDKSMQIGLRDGAMRAKLALQRIARTERGATLVPPRADTPPTKPE</sequence>
<gene>
    <name evidence="1" type="ORF">K488DRAFT_57122</name>
</gene>
<name>A0ACB8QBQ3_9AGAM</name>
<evidence type="ECO:0000313" key="1">
    <source>
        <dbReference type="EMBL" id="KAI0029123.1"/>
    </source>
</evidence>
<keyword evidence="2" id="KW-1185">Reference proteome</keyword>
<organism evidence="1 2">
    <name type="scientific">Vararia minispora EC-137</name>
    <dbReference type="NCBI Taxonomy" id="1314806"/>
    <lineage>
        <taxon>Eukaryota</taxon>
        <taxon>Fungi</taxon>
        <taxon>Dikarya</taxon>
        <taxon>Basidiomycota</taxon>
        <taxon>Agaricomycotina</taxon>
        <taxon>Agaricomycetes</taxon>
        <taxon>Russulales</taxon>
        <taxon>Lachnocladiaceae</taxon>
        <taxon>Vararia</taxon>
    </lineage>
</organism>
<proteinExistence type="predicted"/>
<feature type="non-terminal residue" evidence="1">
    <location>
        <position position="1"/>
    </location>
</feature>
<reference evidence="1" key="2">
    <citation type="journal article" date="2022" name="New Phytol.">
        <title>Evolutionary transition to the ectomycorrhizal habit in the genomes of a hyperdiverse lineage of mushroom-forming fungi.</title>
        <authorList>
            <person name="Looney B."/>
            <person name="Miyauchi S."/>
            <person name="Morin E."/>
            <person name="Drula E."/>
            <person name="Courty P.E."/>
            <person name="Kohler A."/>
            <person name="Kuo A."/>
            <person name="LaButti K."/>
            <person name="Pangilinan J."/>
            <person name="Lipzen A."/>
            <person name="Riley R."/>
            <person name="Andreopoulos W."/>
            <person name="He G."/>
            <person name="Johnson J."/>
            <person name="Nolan M."/>
            <person name="Tritt A."/>
            <person name="Barry K.W."/>
            <person name="Grigoriev I.V."/>
            <person name="Nagy L.G."/>
            <person name="Hibbett D."/>
            <person name="Henrissat B."/>
            <person name="Matheny P.B."/>
            <person name="Labbe J."/>
            <person name="Martin F.M."/>
        </authorList>
    </citation>
    <scope>NUCLEOTIDE SEQUENCE</scope>
    <source>
        <strain evidence="1">EC-137</strain>
    </source>
</reference>
<dbReference type="EMBL" id="MU273697">
    <property type="protein sequence ID" value="KAI0029123.1"/>
    <property type="molecule type" value="Genomic_DNA"/>
</dbReference>
<dbReference type="Proteomes" id="UP000814128">
    <property type="component" value="Unassembled WGS sequence"/>
</dbReference>
<reference evidence="1" key="1">
    <citation type="submission" date="2021-02" db="EMBL/GenBank/DDBJ databases">
        <authorList>
            <consortium name="DOE Joint Genome Institute"/>
            <person name="Ahrendt S."/>
            <person name="Looney B.P."/>
            <person name="Miyauchi S."/>
            <person name="Morin E."/>
            <person name="Drula E."/>
            <person name="Courty P.E."/>
            <person name="Chicoki N."/>
            <person name="Fauchery L."/>
            <person name="Kohler A."/>
            <person name="Kuo A."/>
            <person name="Labutti K."/>
            <person name="Pangilinan J."/>
            <person name="Lipzen A."/>
            <person name="Riley R."/>
            <person name="Andreopoulos W."/>
            <person name="He G."/>
            <person name="Johnson J."/>
            <person name="Barry K.W."/>
            <person name="Grigoriev I.V."/>
            <person name="Nagy L."/>
            <person name="Hibbett D."/>
            <person name="Henrissat B."/>
            <person name="Matheny P.B."/>
            <person name="Labbe J."/>
            <person name="Martin F."/>
        </authorList>
    </citation>
    <scope>NUCLEOTIDE SEQUENCE</scope>
    <source>
        <strain evidence="1">EC-137</strain>
    </source>
</reference>
<evidence type="ECO:0000313" key="2">
    <source>
        <dbReference type="Proteomes" id="UP000814128"/>
    </source>
</evidence>
<comment type="caution">
    <text evidence="1">The sequence shown here is derived from an EMBL/GenBank/DDBJ whole genome shotgun (WGS) entry which is preliminary data.</text>
</comment>
<protein>
    <submittedName>
        <fullName evidence="1">Uncharacterized protein</fullName>
    </submittedName>
</protein>